<dbReference type="GO" id="GO:0009051">
    <property type="term" value="P:pentose-phosphate shunt, oxidative branch"/>
    <property type="evidence" value="ECO:0000318"/>
    <property type="project" value="GO_Central"/>
</dbReference>
<evidence type="ECO:0000256" key="5">
    <source>
        <dbReference type="ARBA" id="ARBA00023002"/>
    </source>
</evidence>
<comment type="similarity">
    <text evidence="2 7">Belongs to the glucose-6-phosphate dehydrogenase family.</text>
</comment>
<feature type="domain" description="Glucose-6-phosphate dehydrogenase C-terminal" evidence="10">
    <location>
        <begin position="220"/>
        <end position="511"/>
    </location>
</feature>
<dbReference type="SUPFAM" id="SSF55347">
    <property type="entry name" value="Glyceraldehyde-3-phosphate dehydrogenase-like, C-terminal domain"/>
    <property type="match status" value="1"/>
</dbReference>
<evidence type="ECO:0000256" key="6">
    <source>
        <dbReference type="ARBA" id="ARBA00023277"/>
    </source>
</evidence>
<dbReference type="AlphaFoldDB" id="A9UYL2"/>
<feature type="region of interest" description="Disordered" evidence="8">
    <location>
        <begin position="317"/>
        <end position="342"/>
    </location>
</feature>
<dbReference type="PRINTS" id="PR00079">
    <property type="entry name" value="G6PDHDRGNASE"/>
</dbReference>
<reference evidence="11 12" key="1">
    <citation type="journal article" date="2008" name="Nature">
        <title>The genome of the choanoflagellate Monosiga brevicollis and the origin of metazoans.</title>
        <authorList>
            <consortium name="JGI Sequencing"/>
            <person name="King N."/>
            <person name="Westbrook M.J."/>
            <person name="Young S.L."/>
            <person name="Kuo A."/>
            <person name="Abedin M."/>
            <person name="Chapman J."/>
            <person name="Fairclough S."/>
            <person name="Hellsten U."/>
            <person name="Isogai Y."/>
            <person name="Letunic I."/>
            <person name="Marr M."/>
            <person name="Pincus D."/>
            <person name="Putnam N."/>
            <person name="Rokas A."/>
            <person name="Wright K.J."/>
            <person name="Zuzow R."/>
            <person name="Dirks W."/>
            <person name="Good M."/>
            <person name="Goodstein D."/>
            <person name="Lemons D."/>
            <person name="Li W."/>
            <person name="Lyons J.B."/>
            <person name="Morris A."/>
            <person name="Nichols S."/>
            <person name="Richter D.J."/>
            <person name="Salamov A."/>
            <person name="Bork P."/>
            <person name="Lim W.A."/>
            <person name="Manning G."/>
            <person name="Miller W.T."/>
            <person name="McGinnis W."/>
            <person name="Shapiro H."/>
            <person name="Tjian R."/>
            <person name="Grigoriev I.V."/>
            <person name="Rokhsar D."/>
        </authorList>
    </citation>
    <scope>NUCLEOTIDE SEQUENCE [LARGE SCALE GENOMIC DNA]</scope>
    <source>
        <strain evidence="12">MX1 / ATCC 50154</strain>
    </source>
</reference>
<dbReference type="EMBL" id="CH991550">
    <property type="protein sequence ID" value="EDQ89624.1"/>
    <property type="molecule type" value="Genomic_DNA"/>
</dbReference>
<evidence type="ECO:0000256" key="8">
    <source>
        <dbReference type="SAM" id="MobiDB-lite"/>
    </source>
</evidence>
<sequence length="524" mass="59791">MSSQKVAVLHPAVSFSLTQTLVSQLNLCRNPFTKLQEQLIITVLGASGDLAKKLVYPALWDAYRFDSLPEDTRILGYARSKLSHEDLVERFKPQLKVNGDDDEKKRDSFLESLDYIHGQYDEAKSFKKLNEHIESMSQAKTVNRMFYIALPPSVYKDVTEQLSNHCQAKSGFTRVVVEKPFGKDLESYQDLNAHMSNLFAEDQIYRIDHYLGKEMVQNLLALRFANRVFEPSWNRHHVACVMLTMKEDFGTQGRGGYFDEFGIIRDVMQNHLLQMLTLCAMEKPVSTGPDDIRDEKTKVLRCIKPLKIEDTVLGQFVGNPEGESEESRKGYTDEEDVPNDSNTPTFATAVFHIENDRWEGVPFIIRCGKALNEKKAELRVQFRSVPADIFGNSTRNELVLRVQPDEAIYLKVLVKEPGASSEVAQTDLDLSYKCRFGEQRIPSAYERLIVSAIKGNSANFVRSDELEQAWRIFTPILHDIDAGKVKPKTYKFGSRGPSEADDLVKKHNFSYAAYEWSQCHDQCK</sequence>
<dbReference type="EC" id="1.1.1.49" evidence="7"/>
<evidence type="ECO:0000313" key="12">
    <source>
        <dbReference type="Proteomes" id="UP000001357"/>
    </source>
</evidence>
<evidence type="ECO:0000256" key="1">
    <source>
        <dbReference type="ARBA" id="ARBA00004937"/>
    </source>
</evidence>
<dbReference type="PIRSF" id="PIRSF000110">
    <property type="entry name" value="G6PD"/>
    <property type="match status" value="1"/>
</dbReference>
<keyword evidence="5 7" id="KW-0560">Oxidoreductase</keyword>
<keyword evidence="3 7" id="KW-0313">Glucose metabolism</keyword>
<dbReference type="KEGG" id="mbr:MONBRDRAFT_32291"/>
<dbReference type="Pfam" id="PF00479">
    <property type="entry name" value="G6PD_N"/>
    <property type="match status" value="1"/>
</dbReference>
<dbReference type="NCBIfam" id="TIGR00871">
    <property type="entry name" value="zwf"/>
    <property type="match status" value="1"/>
</dbReference>
<evidence type="ECO:0000259" key="9">
    <source>
        <dbReference type="Pfam" id="PF00479"/>
    </source>
</evidence>
<dbReference type="PROSITE" id="PS00069">
    <property type="entry name" value="G6P_DEHYDROGENASE"/>
    <property type="match status" value="1"/>
</dbReference>
<dbReference type="STRING" id="81824.A9UYL2"/>
<dbReference type="InParanoid" id="A9UYL2"/>
<dbReference type="FunFam" id="3.40.50.720:FF:000111">
    <property type="entry name" value="Glucose-6-phosphate 1-dehydrogenase"/>
    <property type="match status" value="1"/>
</dbReference>
<proteinExistence type="inferred from homology"/>
<dbReference type="Gene3D" id="3.40.50.720">
    <property type="entry name" value="NAD(P)-binding Rossmann-like Domain"/>
    <property type="match status" value="1"/>
</dbReference>
<dbReference type="Proteomes" id="UP000001357">
    <property type="component" value="Unassembled WGS sequence"/>
</dbReference>
<dbReference type="InterPro" id="IPR019796">
    <property type="entry name" value="G6P_DH_AS"/>
</dbReference>
<evidence type="ECO:0000256" key="2">
    <source>
        <dbReference type="ARBA" id="ARBA00009975"/>
    </source>
</evidence>
<dbReference type="GO" id="GO:0050661">
    <property type="term" value="F:NADP binding"/>
    <property type="evidence" value="ECO:0007669"/>
    <property type="project" value="InterPro"/>
</dbReference>
<comment type="catalytic activity">
    <reaction evidence="7">
        <text>D-glucose 6-phosphate + NADP(+) = 6-phospho-D-glucono-1,5-lactone + NADPH + H(+)</text>
        <dbReference type="Rhea" id="RHEA:15841"/>
        <dbReference type="ChEBI" id="CHEBI:15378"/>
        <dbReference type="ChEBI" id="CHEBI:57783"/>
        <dbReference type="ChEBI" id="CHEBI:57955"/>
        <dbReference type="ChEBI" id="CHEBI:58349"/>
        <dbReference type="ChEBI" id="CHEBI:61548"/>
        <dbReference type="EC" id="1.1.1.49"/>
    </reaction>
</comment>
<keyword evidence="6 7" id="KW-0119">Carbohydrate metabolism</keyword>
<evidence type="ECO:0000259" key="10">
    <source>
        <dbReference type="Pfam" id="PF02781"/>
    </source>
</evidence>
<accession>A9UYL2</accession>
<organism evidence="11 12">
    <name type="scientific">Monosiga brevicollis</name>
    <name type="common">Choanoflagellate</name>
    <dbReference type="NCBI Taxonomy" id="81824"/>
    <lineage>
        <taxon>Eukaryota</taxon>
        <taxon>Choanoflagellata</taxon>
        <taxon>Craspedida</taxon>
        <taxon>Salpingoecidae</taxon>
        <taxon>Monosiga</taxon>
    </lineage>
</organism>
<dbReference type="eggNOG" id="KOG0563">
    <property type="taxonomic scope" value="Eukaryota"/>
</dbReference>
<dbReference type="Pfam" id="PF02781">
    <property type="entry name" value="G6PD_C"/>
    <property type="match status" value="1"/>
</dbReference>
<dbReference type="InterPro" id="IPR001282">
    <property type="entry name" value="G6P_DH"/>
</dbReference>
<dbReference type="InterPro" id="IPR022675">
    <property type="entry name" value="G6P_DH_C"/>
</dbReference>
<evidence type="ECO:0000256" key="7">
    <source>
        <dbReference type="RuleBase" id="RU362120"/>
    </source>
</evidence>
<dbReference type="FunCoup" id="A9UYL2">
    <property type="interactions" value="978"/>
</dbReference>
<dbReference type="HAMAP" id="MF_00966">
    <property type="entry name" value="G6PD"/>
    <property type="match status" value="1"/>
</dbReference>
<dbReference type="UniPathway" id="UPA00115">
    <property type="reaction ID" value="UER00408"/>
</dbReference>
<dbReference type="PANTHER" id="PTHR23429:SF0">
    <property type="entry name" value="GLUCOSE-6-PHOSPHATE 1-DEHYDROGENASE"/>
    <property type="match status" value="1"/>
</dbReference>
<name>A9UYL2_MONBE</name>
<dbReference type="InterPro" id="IPR036291">
    <property type="entry name" value="NAD(P)-bd_dom_sf"/>
</dbReference>
<comment type="pathway">
    <text evidence="1 7">Carbohydrate degradation; pentose phosphate pathway; D-ribulose 5-phosphate from D-glucose 6-phosphate (oxidative stage): step 1/3.</text>
</comment>
<evidence type="ECO:0000256" key="3">
    <source>
        <dbReference type="ARBA" id="ARBA00022526"/>
    </source>
</evidence>
<dbReference type="RefSeq" id="XP_001745653.1">
    <property type="nucleotide sequence ID" value="XM_001745601.1"/>
</dbReference>
<dbReference type="PANTHER" id="PTHR23429">
    <property type="entry name" value="GLUCOSE-6-PHOSPHATE 1-DEHYDROGENASE G6PD"/>
    <property type="match status" value="1"/>
</dbReference>
<gene>
    <name evidence="11" type="ORF">MONBRDRAFT_32291</name>
</gene>
<dbReference type="InterPro" id="IPR022674">
    <property type="entry name" value="G6P_DH_NAD-bd"/>
</dbReference>
<keyword evidence="12" id="KW-1185">Reference proteome</keyword>
<evidence type="ECO:0000256" key="4">
    <source>
        <dbReference type="ARBA" id="ARBA00022857"/>
    </source>
</evidence>
<protein>
    <recommendedName>
        <fullName evidence="7">Glucose-6-phosphate 1-dehydrogenase</fullName>
        <ecNumber evidence="7">1.1.1.49</ecNumber>
    </recommendedName>
</protein>
<keyword evidence="4 7" id="KW-0521">NADP</keyword>
<dbReference type="GO" id="GO:0006006">
    <property type="term" value="P:glucose metabolic process"/>
    <property type="evidence" value="ECO:0000318"/>
    <property type="project" value="GO_Central"/>
</dbReference>
<dbReference type="OMA" id="ERAGYYE"/>
<dbReference type="GeneID" id="5890855"/>
<comment type="function">
    <text evidence="7">Catalyzes the rate-limiting step of the oxidative pentose-phosphate pathway, which represents a route for the dissimilation of carbohydrates besides glycolysis.</text>
</comment>
<dbReference type="SUPFAM" id="SSF51735">
    <property type="entry name" value="NAD(P)-binding Rossmann-fold domains"/>
    <property type="match status" value="1"/>
</dbReference>
<evidence type="ECO:0000313" key="11">
    <source>
        <dbReference type="EMBL" id="EDQ89624.1"/>
    </source>
</evidence>
<dbReference type="GO" id="GO:0005829">
    <property type="term" value="C:cytosol"/>
    <property type="evidence" value="ECO:0000318"/>
    <property type="project" value="GO_Central"/>
</dbReference>
<dbReference type="Gene3D" id="3.30.360.10">
    <property type="entry name" value="Dihydrodipicolinate Reductase, domain 2"/>
    <property type="match status" value="1"/>
</dbReference>
<dbReference type="GO" id="GO:0004345">
    <property type="term" value="F:glucose-6-phosphate dehydrogenase activity"/>
    <property type="evidence" value="ECO:0000318"/>
    <property type="project" value="GO_Central"/>
</dbReference>
<feature type="domain" description="Glucose-6-phosphate dehydrogenase NAD-binding" evidence="9">
    <location>
        <begin position="43"/>
        <end position="218"/>
    </location>
</feature>